<evidence type="ECO:0000259" key="13">
    <source>
        <dbReference type="Pfam" id="PF08245"/>
    </source>
</evidence>
<keyword evidence="5" id="KW-0479">Metal-binding</keyword>
<sequence length="465" mass="48887">MTDLDLGGLSLEEAEREIYAHIVSRNPEHDFEPTLDRVRDACDLLGSPQHAYKVVHLTGTNGKTSTARMTEALVREHGLRTGLFTSPHLTTVRERIMIDGEPIPREDFVRLWQEVAPILAMVDARSAEAGGPRMSFFEVLVVLAFAGFADAPVDVAVVEVGMGGVWDATNVADGDVAVVTPVGLDHQEWLGDSLVDIAAEKAGIIKDGAAAVIAAQAESVAPVLAHAVEEQGARGYWEGEALEVVDRQPGVGGQLVTLRTPAAVYAELFVPLYGEYQAHNALLALAATELLLADGGEPEALAGETVEAGFASVTSPGRLEAVRTSPLILVDAAHNPHGAEALVGAVEESFSFTTLVGVVGILRDKDAEGVLGALEPALDHVVVTTSSSPRAIPVDELAVIARDVFGEDRVTEASSLPDAIDAAVQRAERDDDLGAGVLVVGSITLVADARILTGADRRKGVGRAR</sequence>
<evidence type="ECO:0000259" key="12">
    <source>
        <dbReference type="Pfam" id="PF02875"/>
    </source>
</evidence>
<proteinExistence type="inferred from homology"/>
<dbReference type="GO" id="GO:0046872">
    <property type="term" value="F:metal ion binding"/>
    <property type="evidence" value="ECO:0007669"/>
    <property type="project" value="UniProtKB-KW"/>
</dbReference>
<comment type="cofactor">
    <cofactor evidence="1">
        <name>Mg(2+)</name>
        <dbReference type="ChEBI" id="CHEBI:18420"/>
    </cofactor>
</comment>
<dbReference type="InterPro" id="IPR036615">
    <property type="entry name" value="Mur_ligase_C_dom_sf"/>
</dbReference>
<dbReference type="InterPro" id="IPR004101">
    <property type="entry name" value="Mur_ligase_C"/>
</dbReference>
<dbReference type="GO" id="GO:0004326">
    <property type="term" value="F:tetrahydrofolylpolyglutamate synthase activity"/>
    <property type="evidence" value="ECO:0007669"/>
    <property type="project" value="UniProtKB-EC"/>
</dbReference>
<dbReference type="GO" id="GO:0008841">
    <property type="term" value="F:dihydrofolate synthase activity"/>
    <property type="evidence" value="ECO:0007669"/>
    <property type="project" value="TreeGrafter"/>
</dbReference>
<comment type="similarity">
    <text evidence="2 11">Belongs to the folylpolyglutamate synthase family.</text>
</comment>
<keyword evidence="8" id="KW-0460">Magnesium</keyword>
<evidence type="ECO:0000256" key="8">
    <source>
        <dbReference type="ARBA" id="ARBA00022842"/>
    </source>
</evidence>
<dbReference type="Pfam" id="PF02875">
    <property type="entry name" value="Mur_ligase_C"/>
    <property type="match status" value="1"/>
</dbReference>
<dbReference type="RefSeq" id="WP_301160513.1">
    <property type="nucleotide sequence ID" value="NZ_JAUHQB010000006.1"/>
</dbReference>
<feature type="domain" description="Mur ligase central" evidence="13">
    <location>
        <begin position="143"/>
        <end position="287"/>
    </location>
</feature>
<comment type="catalytic activity">
    <reaction evidence="10">
        <text>(6S)-5,6,7,8-tetrahydrofolyl-(gamma-L-Glu)(n) + L-glutamate + ATP = (6S)-5,6,7,8-tetrahydrofolyl-(gamma-L-Glu)(n+1) + ADP + phosphate + H(+)</text>
        <dbReference type="Rhea" id="RHEA:10580"/>
        <dbReference type="Rhea" id="RHEA-COMP:14738"/>
        <dbReference type="Rhea" id="RHEA-COMP:14740"/>
        <dbReference type="ChEBI" id="CHEBI:15378"/>
        <dbReference type="ChEBI" id="CHEBI:29985"/>
        <dbReference type="ChEBI" id="CHEBI:30616"/>
        <dbReference type="ChEBI" id="CHEBI:43474"/>
        <dbReference type="ChEBI" id="CHEBI:141005"/>
        <dbReference type="ChEBI" id="CHEBI:456216"/>
        <dbReference type="EC" id="6.3.2.17"/>
    </reaction>
</comment>
<organism evidence="14 15">
    <name type="scientific">Demequina lignilytica</name>
    <dbReference type="NCBI Taxonomy" id="3051663"/>
    <lineage>
        <taxon>Bacteria</taxon>
        <taxon>Bacillati</taxon>
        <taxon>Actinomycetota</taxon>
        <taxon>Actinomycetes</taxon>
        <taxon>Micrococcales</taxon>
        <taxon>Demequinaceae</taxon>
        <taxon>Demequina</taxon>
    </lineage>
</organism>
<dbReference type="PANTHER" id="PTHR11136">
    <property type="entry name" value="FOLYLPOLYGLUTAMATE SYNTHASE-RELATED"/>
    <property type="match status" value="1"/>
</dbReference>
<feature type="domain" description="Mur ligase C-terminal" evidence="12">
    <location>
        <begin position="317"/>
        <end position="442"/>
    </location>
</feature>
<dbReference type="InterPro" id="IPR036565">
    <property type="entry name" value="Mur-like_cat_sf"/>
</dbReference>
<dbReference type="GO" id="GO:0005737">
    <property type="term" value="C:cytoplasm"/>
    <property type="evidence" value="ECO:0007669"/>
    <property type="project" value="TreeGrafter"/>
</dbReference>
<evidence type="ECO:0000256" key="6">
    <source>
        <dbReference type="ARBA" id="ARBA00022741"/>
    </source>
</evidence>
<dbReference type="NCBIfam" id="TIGR01499">
    <property type="entry name" value="folC"/>
    <property type="match status" value="1"/>
</dbReference>
<evidence type="ECO:0000313" key="15">
    <source>
        <dbReference type="Proteomes" id="UP001172756"/>
    </source>
</evidence>
<dbReference type="EC" id="6.3.2.17" evidence="3"/>
<evidence type="ECO:0000256" key="9">
    <source>
        <dbReference type="ARBA" id="ARBA00030592"/>
    </source>
</evidence>
<evidence type="ECO:0000256" key="7">
    <source>
        <dbReference type="ARBA" id="ARBA00022840"/>
    </source>
</evidence>
<protein>
    <recommendedName>
        <fullName evidence="3">tetrahydrofolate synthase</fullName>
        <ecNumber evidence="3">6.3.2.17</ecNumber>
    </recommendedName>
    <alternativeName>
        <fullName evidence="9">Tetrahydrofolylpolyglutamate synthase</fullName>
    </alternativeName>
</protein>
<dbReference type="Proteomes" id="UP001172756">
    <property type="component" value="Unassembled WGS sequence"/>
</dbReference>
<name>A0AB35MJE6_9MICO</name>
<dbReference type="PANTHER" id="PTHR11136:SF0">
    <property type="entry name" value="DIHYDROFOLATE SYNTHETASE-RELATED"/>
    <property type="match status" value="1"/>
</dbReference>
<dbReference type="EMBL" id="JAUHQB010000006">
    <property type="protein sequence ID" value="MDN4483760.1"/>
    <property type="molecule type" value="Genomic_DNA"/>
</dbReference>
<dbReference type="InterPro" id="IPR013221">
    <property type="entry name" value="Mur_ligase_cen"/>
</dbReference>
<reference evidence="14 15" key="1">
    <citation type="submission" date="2023-06" db="EMBL/GenBank/DDBJ databases">
        <title>SYSU T0a273.</title>
        <authorList>
            <person name="Gao L."/>
            <person name="Fang B.-Z."/>
            <person name="Li W.-J."/>
        </authorList>
    </citation>
    <scope>NUCLEOTIDE SEQUENCE [LARGE SCALE GENOMIC DNA]</scope>
    <source>
        <strain evidence="14 15">SYSU T0a273</strain>
    </source>
</reference>
<evidence type="ECO:0000313" key="14">
    <source>
        <dbReference type="EMBL" id="MDN4483760.1"/>
    </source>
</evidence>
<comment type="caution">
    <text evidence="14">The sequence shown here is derived from an EMBL/GenBank/DDBJ whole genome shotgun (WGS) entry which is preliminary data.</text>
</comment>
<keyword evidence="6 11" id="KW-0547">Nucleotide-binding</keyword>
<dbReference type="SUPFAM" id="SSF53244">
    <property type="entry name" value="MurD-like peptide ligases, peptide-binding domain"/>
    <property type="match status" value="1"/>
</dbReference>
<dbReference type="Gene3D" id="3.90.190.20">
    <property type="entry name" value="Mur ligase, C-terminal domain"/>
    <property type="match status" value="1"/>
</dbReference>
<keyword evidence="7 11" id="KW-0067">ATP-binding</keyword>
<dbReference type="SUPFAM" id="SSF53623">
    <property type="entry name" value="MurD-like peptide ligases, catalytic domain"/>
    <property type="match status" value="1"/>
</dbReference>
<evidence type="ECO:0000256" key="1">
    <source>
        <dbReference type="ARBA" id="ARBA00001946"/>
    </source>
</evidence>
<evidence type="ECO:0000256" key="5">
    <source>
        <dbReference type="ARBA" id="ARBA00022723"/>
    </source>
</evidence>
<dbReference type="PIRSF" id="PIRSF001563">
    <property type="entry name" value="Folylpolyglu_synth"/>
    <property type="match status" value="1"/>
</dbReference>
<dbReference type="FunFam" id="3.40.1190.10:FF:000011">
    <property type="entry name" value="Folylpolyglutamate synthase/dihydrofolate synthase"/>
    <property type="match status" value="1"/>
</dbReference>
<dbReference type="Gene3D" id="3.40.1190.10">
    <property type="entry name" value="Mur-like, catalytic domain"/>
    <property type="match status" value="1"/>
</dbReference>
<dbReference type="Pfam" id="PF08245">
    <property type="entry name" value="Mur_ligase_M"/>
    <property type="match status" value="1"/>
</dbReference>
<dbReference type="InterPro" id="IPR001645">
    <property type="entry name" value="Folylpolyglutamate_synth"/>
</dbReference>
<accession>A0AB35MJE6</accession>
<dbReference type="GO" id="GO:0005524">
    <property type="term" value="F:ATP binding"/>
    <property type="evidence" value="ECO:0007669"/>
    <property type="project" value="UniProtKB-KW"/>
</dbReference>
<evidence type="ECO:0000256" key="10">
    <source>
        <dbReference type="ARBA" id="ARBA00047493"/>
    </source>
</evidence>
<keyword evidence="4 11" id="KW-0436">Ligase</keyword>
<gene>
    <name evidence="14" type="ORF">QQ002_09455</name>
</gene>
<evidence type="ECO:0000256" key="3">
    <source>
        <dbReference type="ARBA" id="ARBA00013025"/>
    </source>
</evidence>
<dbReference type="AlphaFoldDB" id="A0AB35MJE6"/>
<evidence type="ECO:0000256" key="11">
    <source>
        <dbReference type="PIRNR" id="PIRNR001563"/>
    </source>
</evidence>
<evidence type="ECO:0000256" key="4">
    <source>
        <dbReference type="ARBA" id="ARBA00022598"/>
    </source>
</evidence>
<evidence type="ECO:0000256" key="2">
    <source>
        <dbReference type="ARBA" id="ARBA00008276"/>
    </source>
</evidence>